<proteinExistence type="predicted"/>
<evidence type="ECO:0000313" key="2">
    <source>
        <dbReference type="EMBL" id="XDU70851.1"/>
    </source>
</evidence>
<sequence length="330" mass="33668">MSSSYDQSAKKWASQAEVSASVSQSAATDALKAPAYADEAAAHATAAAASADTAQQSVTIASSSASSAAQSASQAAATLSGAVKGGNTFTSGATLNSVLDQINDGTNLYYWTGAFPKVVPANSTPETSGGIASGAWAVAGDVVLRSTLKSAAGADNVMGNATNSVSEILKKVMTLSDIGVNLPYLGYDSTNDLLVIKVQEALSDTTLLHVGNLSISHTPSGITRGATGLSVRSGRPDSLANDASGLVPQVTGITSAETLYDIPTVDGVALYADYTLTPRQSWKSVSSCTYTENTCTFSSADSVAAEQIKTGAILFTNHDPVVVNKNWPPR</sequence>
<name>A0AB39VMQ2_9GAMM</name>
<dbReference type="AlphaFoldDB" id="A0AB39VMQ2"/>
<evidence type="ECO:0000259" key="1">
    <source>
        <dbReference type="Pfam" id="PF18668"/>
    </source>
</evidence>
<dbReference type="InterPro" id="IPR040775">
    <property type="entry name" value="Tail_spike_N"/>
</dbReference>
<gene>
    <name evidence="2" type="ORF">AB3G37_14870</name>
</gene>
<feature type="domain" description="Tail spike TSP1/Gp66 N-terminal" evidence="1">
    <location>
        <begin position="78"/>
        <end position="140"/>
    </location>
</feature>
<dbReference type="Gene3D" id="2.10.10.80">
    <property type="match status" value="1"/>
</dbReference>
<reference evidence="2" key="1">
    <citation type="submission" date="2024-07" db="EMBL/GenBank/DDBJ databases">
        <authorList>
            <person name="Biller S.J."/>
        </authorList>
    </citation>
    <scope>NUCLEOTIDE SEQUENCE</scope>
    <source>
        <strain evidence="2">WC2420</strain>
    </source>
</reference>
<protein>
    <recommendedName>
        <fullName evidence="1">Tail spike TSP1/Gp66 N-terminal domain-containing protein</fullName>
    </recommendedName>
</protein>
<dbReference type="Pfam" id="PF18668">
    <property type="entry name" value="Tail_spike_N"/>
    <property type="match status" value="1"/>
</dbReference>
<dbReference type="EMBL" id="CP165628">
    <property type="protein sequence ID" value="XDU70851.1"/>
    <property type="molecule type" value="Genomic_DNA"/>
</dbReference>
<dbReference type="RefSeq" id="WP_369788294.1">
    <property type="nucleotide sequence ID" value="NZ_CP165628.1"/>
</dbReference>
<accession>A0AB39VMQ2</accession>
<organism evidence="2">
    <name type="scientific">Rouxiella sp. WC2420</name>
    <dbReference type="NCBI Taxonomy" id="3234145"/>
    <lineage>
        <taxon>Bacteria</taxon>
        <taxon>Pseudomonadati</taxon>
        <taxon>Pseudomonadota</taxon>
        <taxon>Gammaproteobacteria</taxon>
        <taxon>Enterobacterales</taxon>
        <taxon>Yersiniaceae</taxon>
        <taxon>Rouxiella</taxon>
    </lineage>
</organism>